<comment type="caution">
    <text evidence="2">The sequence shown here is derived from an EMBL/GenBank/DDBJ whole genome shotgun (WGS) entry which is preliminary data.</text>
</comment>
<dbReference type="EMBL" id="VSSQ01053970">
    <property type="protein sequence ID" value="MPN07960.1"/>
    <property type="molecule type" value="Genomic_DNA"/>
</dbReference>
<sequence>MGLRAKTRVGGDTSNVNGVYSYATAPAPRGLWNYEFSINSDTSGTAGRNLGYYDFYLAVDSDPTAGILWNIVNPLTHWADNSYGNNSTANGAGTEGTFAALGANNNVAQNSQNITFGDYPTFPQGGLTLAPNATYDYVLYAVEKGAGSGGTRLVDVAIKVKVGNGGAAVPDGGTTFGLLGLAFAGLAGIRRKLS</sequence>
<dbReference type="NCBIfam" id="TIGR03778">
    <property type="entry name" value="VPDSG_CTERM"/>
    <property type="match status" value="1"/>
</dbReference>
<name>A0A645F2C3_9ZZZZ</name>
<evidence type="ECO:0000313" key="2">
    <source>
        <dbReference type="EMBL" id="MPN07960.1"/>
    </source>
</evidence>
<protein>
    <recommendedName>
        <fullName evidence="1">VPDSG-CTERM protein sorting domain-containing protein</fullName>
    </recommendedName>
</protein>
<reference evidence="2" key="1">
    <citation type="submission" date="2019-08" db="EMBL/GenBank/DDBJ databases">
        <authorList>
            <person name="Kucharzyk K."/>
            <person name="Murdoch R.W."/>
            <person name="Higgins S."/>
            <person name="Loffler F."/>
        </authorList>
    </citation>
    <scope>NUCLEOTIDE SEQUENCE</scope>
</reference>
<feature type="domain" description="VPDSG-CTERM protein sorting" evidence="1">
    <location>
        <begin position="168"/>
        <end position="193"/>
    </location>
</feature>
<organism evidence="2">
    <name type="scientific">bioreactor metagenome</name>
    <dbReference type="NCBI Taxonomy" id="1076179"/>
    <lineage>
        <taxon>unclassified sequences</taxon>
        <taxon>metagenomes</taxon>
        <taxon>ecological metagenomes</taxon>
    </lineage>
</organism>
<accession>A0A645F2C3</accession>
<dbReference type="AlphaFoldDB" id="A0A645F2C3"/>
<evidence type="ECO:0000259" key="1">
    <source>
        <dbReference type="Pfam" id="PF18205"/>
    </source>
</evidence>
<dbReference type="Pfam" id="PF18205">
    <property type="entry name" value="VPDSG-CTERM"/>
    <property type="match status" value="1"/>
</dbReference>
<gene>
    <name evidence="2" type="ORF">SDC9_155235</name>
</gene>
<proteinExistence type="predicted"/>
<dbReference type="InterPro" id="IPR022288">
    <property type="entry name" value="VPDSG_CTERM"/>
</dbReference>